<keyword evidence="10" id="KW-0472">Membrane</keyword>
<evidence type="ECO:0000256" key="9">
    <source>
        <dbReference type="ARBA" id="ARBA00023034"/>
    </source>
</evidence>
<comment type="subcellular location">
    <subcellularLocation>
        <location evidence="1 12">Golgi apparatus</location>
        <location evidence="1 12">Golgi stack membrane</location>
        <topology evidence="1 12">Single-pass type II membrane protein</topology>
    </subcellularLocation>
</comment>
<comment type="pathway">
    <text evidence="2">Protein modification; protein glycosylation.</text>
</comment>
<evidence type="ECO:0000259" key="14">
    <source>
        <dbReference type="Pfam" id="PF17039"/>
    </source>
</evidence>
<dbReference type="InterPro" id="IPR038577">
    <property type="entry name" value="GT10-like_C_sf"/>
</dbReference>
<dbReference type="InterPro" id="IPR001503">
    <property type="entry name" value="Glyco_trans_10"/>
</dbReference>
<keyword evidence="9 12" id="KW-0333">Golgi apparatus</keyword>
<organism evidence="15 16">
    <name type="scientific">Haemaphysalis longicornis</name>
    <name type="common">Bush tick</name>
    <dbReference type="NCBI Taxonomy" id="44386"/>
    <lineage>
        <taxon>Eukaryota</taxon>
        <taxon>Metazoa</taxon>
        <taxon>Ecdysozoa</taxon>
        <taxon>Arthropoda</taxon>
        <taxon>Chelicerata</taxon>
        <taxon>Arachnida</taxon>
        <taxon>Acari</taxon>
        <taxon>Parasitiformes</taxon>
        <taxon>Ixodida</taxon>
        <taxon>Ixodoidea</taxon>
        <taxon>Ixodidae</taxon>
        <taxon>Haemaphysalinae</taxon>
        <taxon>Haemaphysalis</taxon>
    </lineage>
</organism>
<feature type="domain" description="Fucosyltransferase C-terminal" evidence="13">
    <location>
        <begin position="162"/>
        <end position="217"/>
    </location>
</feature>
<accession>A0A9J6FGH6</accession>
<evidence type="ECO:0000256" key="12">
    <source>
        <dbReference type="RuleBase" id="RU003832"/>
    </source>
</evidence>
<evidence type="ECO:0000256" key="7">
    <source>
        <dbReference type="ARBA" id="ARBA00022968"/>
    </source>
</evidence>
<dbReference type="OrthoDB" id="427096at2759"/>
<evidence type="ECO:0000256" key="5">
    <source>
        <dbReference type="ARBA" id="ARBA00022679"/>
    </source>
</evidence>
<keyword evidence="16" id="KW-1185">Reference proteome</keyword>
<evidence type="ECO:0000259" key="13">
    <source>
        <dbReference type="Pfam" id="PF00852"/>
    </source>
</evidence>
<evidence type="ECO:0000256" key="2">
    <source>
        <dbReference type="ARBA" id="ARBA00004922"/>
    </source>
</evidence>
<dbReference type="EMBL" id="JABSTR010000001">
    <property type="protein sequence ID" value="KAH9361815.1"/>
    <property type="molecule type" value="Genomic_DNA"/>
</dbReference>
<dbReference type="GO" id="GO:0008417">
    <property type="term" value="F:fucosyltransferase activity"/>
    <property type="evidence" value="ECO:0007669"/>
    <property type="project" value="InterPro"/>
</dbReference>
<evidence type="ECO:0000256" key="8">
    <source>
        <dbReference type="ARBA" id="ARBA00022989"/>
    </source>
</evidence>
<dbReference type="Pfam" id="PF00852">
    <property type="entry name" value="Glyco_transf_10"/>
    <property type="match status" value="1"/>
</dbReference>
<evidence type="ECO:0000256" key="1">
    <source>
        <dbReference type="ARBA" id="ARBA00004447"/>
    </source>
</evidence>
<keyword evidence="5 12" id="KW-0808">Transferase</keyword>
<dbReference type="InterPro" id="IPR031481">
    <property type="entry name" value="Glyco_tran_10_N"/>
</dbReference>
<dbReference type="PANTHER" id="PTHR48438:SF1">
    <property type="entry name" value="ALPHA-(1,3)-FUCOSYLTRANSFERASE C-RELATED"/>
    <property type="match status" value="1"/>
</dbReference>
<evidence type="ECO:0000256" key="4">
    <source>
        <dbReference type="ARBA" id="ARBA00022676"/>
    </source>
</evidence>
<evidence type="ECO:0000313" key="16">
    <source>
        <dbReference type="Proteomes" id="UP000821853"/>
    </source>
</evidence>
<dbReference type="VEuPathDB" id="VectorBase:HLOH_062876"/>
<evidence type="ECO:0000256" key="3">
    <source>
        <dbReference type="ARBA" id="ARBA00008919"/>
    </source>
</evidence>
<dbReference type="GO" id="GO:0032580">
    <property type="term" value="C:Golgi cisterna membrane"/>
    <property type="evidence" value="ECO:0007669"/>
    <property type="project" value="UniProtKB-SubCell"/>
</dbReference>
<comment type="similarity">
    <text evidence="3 12">Belongs to the glycosyltransferase 10 family.</text>
</comment>
<dbReference type="Gene3D" id="3.40.50.11660">
    <property type="entry name" value="Glycosyl transferase family 10, C-terminal domain"/>
    <property type="match status" value="1"/>
</dbReference>
<feature type="domain" description="Fucosyltransferase N-terminal" evidence="14">
    <location>
        <begin position="43"/>
        <end position="144"/>
    </location>
</feature>
<sequence length="335" mass="37916">MRNARRIRCALLLLVGTSLVSLYVLFPGRSVKPPTARQTSGLPLILMWTSFFDSPKWSMDLTLFTCNTEPACLRTSNRSALNASALVVFHLSDVRLDDLPVERPRGQLWALHTEEPPVYEPWLPDALQGAINWTATYRTDSDLTLLPRLQKVPIDRQPQNWWANKSRHALWLVSNCKTLSNREGFVRELSKFVEVDVVGACGTTVDSCLPKMSDKCYPPGIRDLLLLPGTGKLHLHRLRHRKVLQRARVWYGSRCAGGRRLQPYSALRLLHRRLGLPECQAAGRPHEADGSGHASLQQLPCLEAKLLVHRGRVRLRIMSYATRRIDASEGLQQLQ</sequence>
<keyword evidence="4 12" id="KW-0328">Glycosyltransferase</keyword>
<dbReference type="AlphaFoldDB" id="A0A9J6FGH6"/>
<dbReference type="Pfam" id="PF17039">
    <property type="entry name" value="Glyco_tran_10_N"/>
    <property type="match status" value="1"/>
</dbReference>
<comment type="caution">
    <text evidence="15">The sequence shown here is derived from an EMBL/GenBank/DDBJ whole genome shotgun (WGS) entry which is preliminary data.</text>
</comment>
<evidence type="ECO:0000256" key="10">
    <source>
        <dbReference type="ARBA" id="ARBA00023136"/>
    </source>
</evidence>
<dbReference type="EC" id="2.4.1.-" evidence="12"/>
<dbReference type="InterPro" id="IPR055270">
    <property type="entry name" value="Glyco_tran_10_C"/>
</dbReference>
<dbReference type="PANTHER" id="PTHR48438">
    <property type="entry name" value="ALPHA-(1,3)-FUCOSYLTRANSFERASE C-RELATED"/>
    <property type="match status" value="1"/>
</dbReference>
<evidence type="ECO:0000256" key="6">
    <source>
        <dbReference type="ARBA" id="ARBA00022692"/>
    </source>
</evidence>
<dbReference type="Proteomes" id="UP000821853">
    <property type="component" value="Chromosome 1"/>
</dbReference>
<gene>
    <name evidence="15" type="ORF">HPB48_003776</name>
</gene>
<keyword evidence="7" id="KW-0735">Signal-anchor</keyword>
<keyword evidence="11" id="KW-0325">Glycoprotein</keyword>
<evidence type="ECO:0000256" key="11">
    <source>
        <dbReference type="ARBA" id="ARBA00023180"/>
    </source>
</evidence>
<evidence type="ECO:0000313" key="15">
    <source>
        <dbReference type="EMBL" id="KAH9361815.1"/>
    </source>
</evidence>
<dbReference type="SUPFAM" id="SSF53756">
    <property type="entry name" value="UDP-Glycosyltransferase/glycogen phosphorylase"/>
    <property type="match status" value="1"/>
</dbReference>
<keyword evidence="6 12" id="KW-0812">Transmembrane</keyword>
<keyword evidence="8" id="KW-1133">Transmembrane helix</keyword>
<proteinExistence type="inferred from homology"/>
<reference evidence="15 16" key="1">
    <citation type="journal article" date="2020" name="Cell">
        <title>Large-Scale Comparative Analyses of Tick Genomes Elucidate Their Genetic Diversity and Vector Capacities.</title>
        <authorList>
            <consortium name="Tick Genome and Microbiome Consortium (TIGMIC)"/>
            <person name="Jia N."/>
            <person name="Wang J."/>
            <person name="Shi W."/>
            <person name="Du L."/>
            <person name="Sun Y."/>
            <person name="Zhan W."/>
            <person name="Jiang J.F."/>
            <person name="Wang Q."/>
            <person name="Zhang B."/>
            <person name="Ji P."/>
            <person name="Bell-Sakyi L."/>
            <person name="Cui X.M."/>
            <person name="Yuan T.T."/>
            <person name="Jiang B.G."/>
            <person name="Yang W.F."/>
            <person name="Lam T.T."/>
            <person name="Chang Q.C."/>
            <person name="Ding S.J."/>
            <person name="Wang X.J."/>
            <person name="Zhu J.G."/>
            <person name="Ruan X.D."/>
            <person name="Zhao L."/>
            <person name="Wei J.T."/>
            <person name="Ye R.Z."/>
            <person name="Que T.C."/>
            <person name="Du C.H."/>
            <person name="Zhou Y.H."/>
            <person name="Cheng J.X."/>
            <person name="Dai P.F."/>
            <person name="Guo W.B."/>
            <person name="Han X.H."/>
            <person name="Huang E.J."/>
            <person name="Li L.F."/>
            <person name="Wei W."/>
            <person name="Gao Y.C."/>
            <person name="Liu J.Z."/>
            <person name="Shao H.Z."/>
            <person name="Wang X."/>
            <person name="Wang C.C."/>
            <person name="Yang T.C."/>
            <person name="Huo Q.B."/>
            <person name="Li W."/>
            <person name="Chen H.Y."/>
            <person name="Chen S.E."/>
            <person name="Zhou L.G."/>
            <person name="Ni X.B."/>
            <person name="Tian J.H."/>
            <person name="Sheng Y."/>
            <person name="Liu T."/>
            <person name="Pan Y.S."/>
            <person name="Xia L.Y."/>
            <person name="Li J."/>
            <person name="Zhao F."/>
            <person name="Cao W.C."/>
        </authorList>
    </citation>
    <scope>NUCLEOTIDE SEQUENCE [LARGE SCALE GENOMIC DNA]</scope>
    <source>
        <strain evidence="15">HaeL-2018</strain>
    </source>
</reference>
<name>A0A9J6FGH6_HAELO</name>
<protein>
    <recommendedName>
        <fullName evidence="12">Fucosyltransferase</fullName>
        <ecNumber evidence="12">2.4.1.-</ecNumber>
    </recommendedName>
</protein>